<dbReference type="PhylomeDB" id="A0A0D2WPS2"/>
<dbReference type="Gene3D" id="2.60.120.320">
    <property type="entry name" value="Thiamin pyrophosphokinase, thiamin-binding domain"/>
    <property type="match status" value="1"/>
</dbReference>
<dbReference type="STRING" id="595528.A0A0D2WPS2"/>
<evidence type="ECO:0000313" key="7">
    <source>
        <dbReference type="EMBL" id="KJE93480.1"/>
    </source>
</evidence>
<dbReference type="CDD" id="cd07995">
    <property type="entry name" value="TPK"/>
    <property type="match status" value="1"/>
</dbReference>
<evidence type="ECO:0000259" key="6">
    <source>
        <dbReference type="SMART" id="SM00983"/>
    </source>
</evidence>
<dbReference type="InterPro" id="IPR007373">
    <property type="entry name" value="Thiamin_PyroPKinase_B1-bd"/>
</dbReference>
<feature type="domain" description="Thiamin pyrophosphokinase thiamin-binding" evidence="6">
    <location>
        <begin position="276"/>
        <end position="343"/>
    </location>
</feature>
<dbReference type="Gene3D" id="3.40.50.10240">
    <property type="entry name" value="Thiamin pyrophosphokinase, catalytic domain"/>
    <property type="match status" value="1"/>
</dbReference>
<evidence type="ECO:0000256" key="1">
    <source>
        <dbReference type="ARBA" id="ARBA00022679"/>
    </source>
</evidence>
<dbReference type="GO" id="GO:0005524">
    <property type="term" value="F:ATP binding"/>
    <property type="evidence" value="ECO:0007669"/>
    <property type="project" value="UniProtKB-KW"/>
</dbReference>
<dbReference type="GO" id="GO:0016301">
    <property type="term" value="F:kinase activity"/>
    <property type="evidence" value="ECO:0007669"/>
    <property type="project" value="UniProtKB-KW"/>
</dbReference>
<protein>
    <submittedName>
        <fullName evidence="7">Thiamin pyrophosphokinase 1</fullName>
    </submittedName>
</protein>
<dbReference type="SUPFAM" id="SSF63999">
    <property type="entry name" value="Thiamin pyrophosphokinase, catalytic domain"/>
    <property type="match status" value="1"/>
</dbReference>
<accession>A0A0D2WPS2</accession>
<proteinExistence type="predicted"/>
<name>A0A0D2WPS2_CAPO3</name>
<dbReference type="FunFam" id="2.60.120.320:FF:000001">
    <property type="entry name" value="Thiamine pyrophosphokinase"/>
    <property type="match status" value="1"/>
</dbReference>
<dbReference type="GO" id="GO:0006772">
    <property type="term" value="P:thiamine metabolic process"/>
    <property type="evidence" value="ECO:0007669"/>
    <property type="project" value="InterPro"/>
</dbReference>
<dbReference type="InterPro" id="IPR007371">
    <property type="entry name" value="TPK_catalytic"/>
</dbReference>
<dbReference type="PANTHER" id="PTHR13622">
    <property type="entry name" value="THIAMIN PYROPHOSPHOKINASE"/>
    <property type="match status" value="1"/>
</dbReference>
<dbReference type="RefSeq" id="XP_004348092.2">
    <property type="nucleotide sequence ID" value="XM_004348042.2"/>
</dbReference>
<dbReference type="Pfam" id="PF04265">
    <property type="entry name" value="TPK_B1_binding"/>
    <property type="match status" value="1"/>
</dbReference>
<keyword evidence="3 7" id="KW-0418">Kinase</keyword>
<dbReference type="GO" id="GO:0009229">
    <property type="term" value="P:thiamine diphosphate biosynthetic process"/>
    <property type="evidence" value="ECO:0007669"/>
    <property type="project" value="InterPro"/>
</dbReference>
<dbReference type="eggNOG" id="KOG3153">
    <property type="taxonomic scope" value="Eukaryota"/>
</dbReference>
<dbReference type="GO" id="GO:0030975">
    <property type="term" value="F:thiamine binding"/>
    <property type="evidence" value="ECO:0007669"/>
    <property type="project" value="InterPro"/>
</dbReference>
<keyword evidence="2" id="KW-0547">Nucleotide-binding</keyword>
<keyword evidence="1" id="KW-0808">Transferase</keyword>
<organism evidence="7 8">
    <name type="scientific">Capsaspora owczarzaki (strain ATCC 30864)</name>
    <dbReference type="NCBI Taxonomy" id="595528"/>
    <lineage>
        <taxon>Eukaryota</taxon>
        <taxon>Filasterea</taxon>
        <taxon>Capsaspora</taxon>
    </lineage>
</organism>
<dbReference type="AlphaFoldDB" id="A0A0D2WPS2"/>
<dbReference type="PANTHER" id="PTHR13622:SF8">
    <property type="entry name" value="THIAMIN PYROPHOSPHOKINASE 1"/>
    <property type="match status" value="1"/>
</dbReference>
<feature type="region of interest" description="Disordered" evidence="5">
    <location>
        <begin position="112"/>
        <end position="141"/>
    </location>
</feature>
<reference evidence="7" key="1">
    <citation type="submission" date="2011-02" db="EMBL/GenBank/DDBJ databases">
        <title>The Genome Sequence of Capsaspora owczarzaki ATCC 30864.</title>
        <authorList>
            <consortium name="The Broad Institute Genome Sequencing Platform"/>
            <person name="Russ C."/>
            <person name="Cuomo C."/>
            <person name="Burger G."/>
            <person name="Gray M.W."/>
            <person name="Holland P.W.H."/>
            <person name="King N."/>
            <person name="Lang F.B.F."/>
            <person name="Roger A.J."/>
            <person name="Ruiz-Trillo I."/>
            <person name="Young S.K."/>
            <person name="Zeng Q."/>
            <person name="Gargeya S."/>
            <person name="Alvarado L."/>
            <person name="Berlin A."/>
            <person name="Chapman S.B."/>
            <person name="Chen Z."/>
            <person name="Freedman E."/>
            <person name="Gellesch M."/>
            <person name="Goldberg J."/>
            <person name="Griggs A."/>
            <person name="Gujja S."/>
            <person name="Heilman E."/>
            <person name="Heiman D."/>
            <person name="Howarth C."/>
            <person name="Mehta T."/>
            <person name="Neiman D."/>
            <person name="Pearson M."/>
            <person name="Roberts A."/>
            <person name="Saif S."/>
            <person name="Shea T."/>
            <person name="Shenoy N."/>
            <person name="Sisk P."/>
            <person name="Stolte C."/>
            <person name="Sykes S."/>
            <person name="White J."/>
            <person name="Yandava C."/>
            <person name="Haas B."/>
            <person name="Nusbaum C."/>
            <person name="Birren B."/>
        </authorList>
    </citation>
    <scope>NUCLEOTIDE SEQUENCE</scope>
    <source>
        <strain evidence="7">ATCC 30864</strain>
    </source>
</reference>
<dbReference type="InterPro" id="IPR006282">
    <property type="entry name" value="Thi_PPkinase"/>
</dbReference>
<dbReference type="GO" id="GO:0004788">
    <property type="term" value="F:thiamine diphosphokinase activity"/>
    <property type="evidence" value="ECO:0007669"/>
    <property type="project" value="InterPro"/>
</dbReference>
<dbReference type="SMART" id="SM00983">
    <property type="entry name" value="TPK_B1_binding"/>
    <property type="match status" value="1"/>
</dbReference>
<dbReference type="SUPFAM" id="SSF63862">
    <property type="entry name" value="Thiamin pyrophosphokinase, substrate-binding domain"/>
    <property type="match status" value="1"/>
</dbReference>
<dbReference type="OrthoDB" id="25149at2759"/>
<evidence type="ECO:0000256" key="2">
    <source>
        <dbReference type="ARBA" id="ARBA00022741"/>
    </source>
</evidence>
<dbReference type="Pfam" id="PF04263">
    <property type="entry name" value="TPK_catalytic"/>
    <property type="match status" value="1"/>
</dbReference>
<evidence type="ECO:0000256" key="5">
    <source>
        <dbReference type="SAM" id="MobiDB-lite"/>
    </source>
</evidence>
<keyword evidence="4" id="KW-0067">ATP-binding</keyword>
<dbReference type="NCBIfam" id="TIGR01378">
    <property type="entry name" value="thi_PPkinase"/>
    <property type="match status" value="1"/>
</dbReference>
<dbReference type="EMBL" id="KE346365">
    <property type="protein sequence ID" value="KJE93480.1"/>
    <property type="molecule type" value="Genomic_DNA"/>
</dbReference>
<gene>
    <name evidence="7" type="ORF">CAOG_004267</name>
</gene>
<evidence type="ECO:0000313" key="8">
    <source>
        <dbReference type="Proteomes" id="UP000008743"/>
    </source>
</evidence>
<dbReference type="InterPro" id="IPR036759">
    <property type="entry name" value="TPK_catalytic_sf"/>
</dbReference>
<dbReference type="InterPro" id="IPR036371">
    <property type="entry name" value="TPK_B1-bd_sf"/>
</dbReference>
<evidence type="ECO:0000256" key="4">
    <source>
        <dbReference type="ARBA" id="ARBA00022840"/>
    </source>
</evidence>
<dbReference type="Proteomes" id="UP000008743">
    <property type="component" value="Unassembled WGS sequence"/>
</dbReference>
<keyword evidence="8" id="KW-1185">Reference proteome</keyword>
<evidence type="ECO:0000256" key="3">
    <source>
        <dbReference type="ARBA" id="ARBA00022777"/>
    </source>
</evidence>
<dbReference type="InParanoid" id="A0A0D2WPS2"/>
<sequence length="362" mass="38142">MDWFPLIYSLTPAERNDLLLANGTADDCGAAAAVAGRVIRKPNRKTALVILNQPLIPVSSSLFQQLWADSAVHVCADGGTNRLYDGVGFAQQQVADSAAAAAAVARPVAEATDAVNHSDTSDRIARSNPHPQSVGCAPSQQTISRDMYRPDVIVGDFDSIRTEVKTFYSSSPATTIVHSPSENYHDMDKAILCAVDLLSGVSPRPLGSAGSALVLDDVQFDKAALAGASIVVLGGLGGRFDHTMACISSMLRWTNAVGATVTVITPECTVTMLPAGRHNIVANLQAEGPTCGLLPVCEPCMLTTSGFTWNLENGRIAYGELVSSSNSIDTTTVDARHPSLALLTVQTSAPLTWTTELHFAHA</sequence>